<keyword evidence="3" id="KW-1185">Reference proteome</keyword>
<dbReference type="EMBL" id="JAGDEL010000004">
    <property type="protein sequence ID" value="MBO1511416.1"/>
    <property type="molecule type" value="Genomic_DNA"/>
</dbReference>
<protein>
    <recommendedName>
        <fullName evidence="4">DUF1405 domain-containing protein</fullName>
    </recommendedName>
</protein>
<feature type="transmembrane region" description="Helical" evidence="1">
    <location>
        <begin position="63"/>
        <end position="81"/>
    </location>
</feature>
<evidence type="ECO:0000313" key="3">
    <source>
        <dbReference type="Proteomes" id="UP000663981"/>
    </source>
</evidence>
<comment type="caution">
    <text evidence="2">The sequence shown here is derived from an EMBL/GenBank/DDBJ whole genome shotgun (WGS) entry which is preliminary data.</text>
</comment>
<organism evidence="2 3">
    <name type="scientific">Metabacillus bambusae</name>
    <dbReference type="NCBI Taxonomy" id="2795218"/>
    <lineage>
        <taxon>Bacteria</taxon>
        <taxon>Bacillati</taxon>
        <taxon>Bacillota</taxon>
        <taxon>Bacilli</taxon>
        <taxon>Bacillales</taxon>
        <taxon>Bacillaceae</taxon>
        <taxon>Metabacillus</taxon>
    </lineage>
</organism>
<evidence type="ECO:0000313" key="2">
    <source>
        <dbReference type="EMBL" id="MBO1511416.1"/>
    </source>
</evidence>
<reference evidence="2 3" key="1">
    <citation type="submission" date="2021-03" db="EMBL/GenBank/DDBJ databases">
        <title>Whole genome sequence of Metabacillus bambusae BG109.</title>
        <authorList>
            <person name="Jeong J.W."/>
        </authorList>
    </citation>
    <scope>NUCLEOTIDE SEQUENCE [LARGE SCALE GENOMIC DNA]</scope>
    <source>
        <strain evidence="2 3">BG109</strain>
    </source>
</reference>
<keyword evidence="1" id="KW-0812">Transmembrane</keyword>
<evidence type="ECO:0000256" key="1">
    <source>
        <dbReference type="SAM" id="Phobius"/>
    </source>
</evidence>
<accession>A0ABS3MZG0</accession>
<dbReference type="RefSeq" id="WP_207976421.1">
    <property type="nucleotide sequence ID" value="NZ_JAGDEL010000004.1"/>
</dbReference>
<feature type="transmembrane region" description="Helical" evidence="1">
    <location>
        <begin position="6"/>
        <end position="25"/>
    </location>
</feature>
<feature type="transmembrane region" description="Helical" evidence="1">
    <location>
        <begin position="123"/>
        <end position="142"/>
    </location>
</feature>
<feature type="transmembrane region" description="Helical" evidence="1">
    <location>
        <begin position="32"/>
        <end position="51"/>
    </location>
</feature>
<dbReference type="Proteomes" id="UP000663981">
    <property type="component" value="Unassembled WGS sequence"/>
</dbReference>
<keyword evidence="1" id="KW-1133">Transmembrane helix</keyword>
<sequence length="151" mass="18070">MKEIISWTLFILPWLSLFFIGGSNLRRFMPVALFVTVINTLIYQAAYHFNWWKESGLFEWDKVASVHWVYSAYLVATIWIFRFTYGKFWIYLVVNLILDGLYSFLWYPVQHKLGMASGEMSDFNSFLIMIAVALAIYLFQMWQEKVFENER</sequence>
<feature type="transmembrane region" description="Helical" evidence="1">
    <location>
        <begin position="88"/>
        <end position="107"/>
    </location>
</feature>
<gene>
    <name evidence="2" type="ORF">I7822_07015</name>
</gene>
<evidence type="ECO:0008006" key="4">
    <source>
        <dbReference type="Google" id="ProtNLM"/>
    </source>
</evidence>
<proteinExistence type="predicted"/>
<keyword evidence="1" id="KW-0472">Membrane</keyword>
<name>A0ABS3MZG0_9BACI</name>